<dbReference type="EMBL" id="OY569118">
    <property type="protein sequence ID" value="CAJ1001119.1"/>
    <property type="molecule type" value="Genomic_DNA"/>
</dbReference>
<dbReference type="Proteomes" id="UP001189619">
    <property type="component" value="Chromosome"/>
</dbReference>
<dbReference type="InterPro" id="IPR001492">
    <property type="entry name" value="Flagellin"/>
</dbReference>
<evidence type="ECO:0000259" key="6">
    <source>
        <dbReference type="Pfam" id="PF00669"/>
    </source>
</evidence>
<dbReference type="InterPro" id="IPR046358">
    <property type="entry name" value="Flagellin_C"/>
</dbReference>
<keyword evidence="9" id="KW-1185">Reference proteome</keyword>
<dbReference type="AlphaFoldDB" id="A0AA48M711"/>
<dbReference type="Pfam" id="PF00669">
    <property type="entry name" value="Flagellin_N"/>
    <property type="match status" value="1"/>
</dbReference>
<dbReference type="SUPFAM" id="SSF64518">
    <property type="entry name" value="Phase 1 flagellin"/>
    <property type="match status" value="1"/>
</dbReference>
<evidence type="ECO:0000256" key="1">
    <source>
        <dbReference type="ARBA" id="ARBA00005709"/>
    </source>
</evidence>
<dbReference type="Gene3D" id="1.20.1330.10">
    <property type="entry name" value="f41 fragment of flagellin, N-terminal domain"/>
    <property type="match status" value="1"/>
</dbReference>
<protein>
    <recommendedName>
        <fullName evidence="2 4">Flagellin</fullName>
    </recommendedName>
</protein>
<dbReference type="GO" id="GO:0005576">
    <property type="term" value="C:extracellular region"/>
    <property type="evidence" value="ECO:0007669"/>
    <property type="project" value="UniProtKB-SubCell"/>
</dbReference>
<dbReference type="KEGG" id="bayd:BSPP4475_02105"/>
<dbReference type="Gene3D" id="6.10.10.10">
    <property type="entry name" value="Flagellar export chaperone, C-terminal domain"/>
    <property type="match status" value="1"/>
</dbReference>
<evidence type="ECO:0000256" key="5">
    <source>
        <dbReference type="SAM" id="Coils"/>
    </source>
</evidence>
<accession>A0AA48M711</accession>
<dbReference type="PANTHER" id="PTHR42792">
    <property type="entry name" value="FLAGELLIN"/>
    <property type="match status" value="1"/>
</dbReference>
<keyword evidence="3 4" id="KW-0975">Bacterial flagellum</keyword>
<proteinExistence type="inferred from homology"/>
<dbReference type="PRINTS" id="PR00207">
    <property type="entry name" value="FLAGELLIN"/>
</dbReference>
<dbReference type="InterPro" id="IPR001029">
    <property type="entry name" value="Flagellin_N"/>
</dbReference>
<dbReference type="GO" id="GO:0005198">
    <property type="term" value="F:structural molecule activity"/>
    <property type="evidence" value="ECO:0007669"/>
    <property type="project" value="UniProtKB-UniRule"/>
</dbReference>
<evidence type="ECO:0000256" key="4">
    <source>
        <dbReference type="RuleBase" id="RU362073"/>
    </source>
</evidence>
<keyword evidence="4" id="KW-0964">Secreted</keyword>
<organism evidence="8 9">
    <name type="scientific">Brevibacillus aydinogluensis</name>
    <dbReference type="NCBI Taxonomy" id="927786"/>
    <lineage>
        <taxon>Bacteria</taxon>
        <taxon>Bacillati</taxon>
        <taxon>Bacillota</taxon>
        <taxon>Bacilli</taxon>
        <taxon>Bacillales</taxon>
        <taxon>Paenibacillaceae</taxon>
        <taxon>Brevibacillus</taxon>
    </lineage>
</organism>
<comment type="function">
    <text evidence="4">Flagellin is the subunit protein which polymerizes to form the filaments of bacterial flagella.</text>
</comment>
<feature type="coiled-coil region" evidence="5">
    <location>
        <begin position="179"/>
        <end position="230"/>
    </location>
</feature>
<evidence type="ECO:0000256" key="2">
    <source>
        <dbReference type="ARBA" id="ARBA00020110"/>
    </source>
</evidence>
<evidence type="ECO:0000259" key="7">
    <source>
        <dbReference type="Pfam" id="PF00700"/>
    </source>
</evidence>
<dbReference type="Pfam" id="PF00700">
    <property type="entry name" value="Flagellin_C"/>
    <property type="match status" value="1"/>
</dbReference>
<feature type="domain" description="Flagellin N-terminal" evidence="6">
    <location>
        <begin position="3"/>
        <end position="141"/>
    </location>
</feature>
<name>A0AA48M711_9BACL</name>
<keyword evidence="8" id="KW-0282">Flagellum</keyword>
<keyword evidence="8" id="KW-0969">Cilium</keyword>
<keyword evidence="8" id="KW-0966">Cell projection</keyword>
<feature type="domain" description="Flagellin C-terminal" evidence="7">
    <location>
        <begin position="187"/>
        <end position="271"/>
    </location>
</feature>
<comment type="similarity">
    <text evidence="1 4">Belongs to the bacterial flagellin family.</text>
</comment>
<dbReference type="PANTHER" id="PTHR42792:SF2">
    <property type="entry name" value="FLAGELLIN"/>
    <property type="match status" value="1"/>
</dbReference>
<comment type="subcellular location">
    <subcellularLocation>
        <location evidence="4">Secreted</location>
    </subcellularLocation>
    <subcellularLocation>
        <location evidence="4">Bacterial flagellum</location>
    </subcellularLocation>
</comment>
<keyword evidence="5" id="KW-0175">Coiled coil</keyword>
<sequence>MIINHNLSAMNTHRQLGINTGNLAKNVEKLSSGYRINRAADDAAGLSISERMRSQIRGMEQAARNAQDGISLVQTAEGALQTVNNILVRIKELTVQAANGTYDQTNDLARINEEIAELAKEVDNIKTNTKFNGITLLDGSQDITLQIGIESTQTLTLTSASFNISNVVTAVQGYTFADQDAANQKLQDIEDQINSVSAARSYLGANQNRLENTINNLNITAENLQAAESRIRDLDMAKEQMAFTKNNILTQAAQAMLAQANQLPQGVLQLLR</sequence>
<reference evidence="8" key="1">
    <citation type="submission" date="2023-07" db="EMBL/GenBank/DDBJ databases">
        <authorList>
            <person name="Ivanov I."/>
            <person name="Teneva D."/>
            <person name="Stoikov I."/>
        </authorList>
    </citation>
    <scope>NUCLEOTIDE SEQUENCE</scope>
    <source>
        <strain evidence="8">4475</strain>
    </source>
</reference>
<evidence type="ECO:0000313" key="9">
    <source>
        <dbReference type="Proteomes" id="UP001189619"/>
    </source>
</evidence>
<dbReference type="InterPro" id="IPR042187">
    <property type="entry name" value="Flagellin_C_sub2"/>
</dbReference>
<evidence type="ECO:0000313" key="8">
    <source>
        <dbReference type="EMBL" id="CAJ1001119.1"/>
    </source>
</evidence>
<gene>
    <name evidence="8" type="ORF">BSPP4475_02105</name>
</gene>
<evidence type="ECO:0000256" key="3">
    <source>
        <dbReference type="ARBA" id="ARBA00023143"/>
    </source>
</evidence>
<dbReference type="GO" id="GO:0009288">
    <property type="term" value="C:bacterial-type flagellum"/>
    <property type="evidence" value="ECO:0007669"/>
    <property type="project" value="UniProtKB-SubCell"/>
</dbReference>
<dbReference type="RefSeq" id="WP_304415031.1">
    <property type="nucleotide sequence ID" value="NZ_OY569118.1"/>
</dbReference>